<dbReference type="Pfam" id="PF00052">
    <property type="entry name" value="Laminin_B"/>
    <property type="match status" value="1"/>
</dbReference>
<evidence type="ECO:0000256" key="2">
    <source>
        <dbReference type="ARBA" id="ARBA00022737"/>
    </source>
</evidence>
<proteinExistence type="predicted"/>
<keyword evidence="1" id="KW-0732">Signal</keyword>
<dbReference type="SMART" id="SM00281">
    <property type="entry name" value="LamB"/>
    <property type="match status" value="1"/>
</dbReference>
<evidence type="ECO:0000256" key="3">
    <source>
        <dbReference type="ARBA" id="ARBA00023157"/>
    </source>
</evidence>
<evidence type="ECO:0000313" key="6">
    <source>
        <dbReference type="EMBL" id="CAD8484488.1"/>
    </source>
</evidence>
<dbReference type="InterPro" id="IPR000034">
    <property type="entry name" value="Laminin_IV"/>
</dbReference>
<keyword evidence="4" id="KW-0325">Glycoprotein</keyword>
<accession>A0A7S0HLW2</accession>
<name>A0A7S0HLW2_9CRYP</name>
<feature type="domain" description="Laminin IV type A" evidence="5">
    <location>
        <begin position="1"/>
        <end position="186"/>
    </location>
</feature>
<organism evidence="6">
    <name type="scientific">Hanusia phi</name>
    <dbReference type="NCBI Taxonomy" id="3032"/>
    <lineage>
        <taxon>Eukaryota</taxon>
        <taxon>Cryptophyceae</taxon>
        <taxon>Pyrenomonadales</taxon>
        <taxon>Geminigeraceae</taxon>
        <taxon>Hanusia</taxon>
    </lineage>
</organism>
<evidence type="ECO:0000256" key="1">
    <source>
        <dbReference type="ARBA" id="ARBA00022729"/>
    </source>
</evidence>
<keyword evidence="2" id="KW-0677">Repeat</keyword>
<dbReference type="PROSITE" id="PS51115">
    <property type="entry name" value="LAMININ_IVA"/>
    <property type="match status" value="1"/>
</dbReference>
<reference evidence="6" key="1">
    <citation type="submission" date="2021-01" db="EMBL/GenBank/DDBJ databases">
        <authorList>
            <person name="Corre E."/>
            <person name="Pelletier E."/>
            <person name="Niang G."/>
            <person name="Scheremetjew M."/>
            <person name="Finn R."/>
            <person name="Kale V."/>
            <person name="Holt S."/>
            <person name="Cochrane G."/>
            <person name="Meng A."/>
            <person name="Brown T."/>
            <person name="Cohen L."/>
        </authorList>
    </citation>
    <scope>NUCLEOTIDE SEQUENCE</scope>
    <source>
        <strain evidence="6">CCMP325</strain>
    </source>
</reference>
<evidence type="ECO:0000256" key="4">
    <source>
        <dbReference type="ARBA" id="ARBA00023180"/>
    </source>
</evidence>
<dbReference type="EMBL" id="HBEO01015697">
    <property type="protein sequence ID" value="CAD8484488.1"/>
    <property type="molecule type" value="Transcribed_RNA"/>
</dbReference>
<sequence>MSGENGAGGMEVDTRQNTLRSADDGDRSWYFDTPRGWLEGDKAIIYNGTLEVFLQTISWTGGYKEDYDVVLVASRKSLSLGLKGMKKDGETSKNYVVKLNEKSGWTFYRKTRTSKMLPNVTAQDFIFCLNNLVGIQIRGGYYAGSEQTQLRSLKVTQGYMAGDELSEPDVMSSIWLGSRTCESSERFEITFNNGGLPCHKWEEITSGVVQAVDSSPPYQTFKLDPLSSSNRQDYYIGRSLNITGGPGHGHSGTIVHYVGKLDWEVSSGVTSVEIVNAGEGCQTRGYLSAYGGGGSGFEASFDVLYSIPEVEIFNRGVGCSGALQSFGLEITRGQITNVSILSTGGTAYITGSAMAVCEPPCTGSGFVGTCYASGGNVDQIVIQEGGSAYSAEHPPVLKCPEGRITAVGSEGGYGFEAFVGTTSGKITHVLVKDAGSSYSGSISLIPEVYTTCVTFDLRPLLSGYVTSVSVIKSGSGYTSLPRITISLGGGVMSGAGCRNLDLRAHIGDHTAGILSGVSSTSVTLGMWASEVDGYYEGMTIVITSGSAKGSSAQIQQYTASTREAVLAGSLSPLPSSGDTYGITPTPLHVMKNNALGIDLGRSLGGQVTSALSCSCAGSSQTHPSNLVCSNSSSCARGTCVCSITLDATAPAQNEILTGETVYFTSASFANSGMSAQIVAYDGTSRRATLAVSGSAHQDFQNQLASRDEISAGASYLLSFSHVAKVANSNFNLLQAGKSTYSIMMDDQSARVDAALAAKNYFCDQLVGDNPPAPWIRLPFEKTFSFRSVPHISSVTTLTIAAEGRGFDDLLWKGNNLTVMGPNNEFLGTVFEDGELEKNAQKGGPISDSITISQEKMLEMTADREFVFKLKSQPGRDGEIRFRFMKLAFAPSTFFSSKFATDESFYSEADTTIEKYKELNVSFQLPTGIQRTPASDGILSLIVEGHLEDGYLTLTYNQAVKKLFDGWVWGQGVKRYALSEPADIGIQCDNSNFCSPTSFVDVAQTRSPRHTTAVRISRQDLTDLSNDGQVNFIFRVLNTPRAKLSPVTLSYSLLSCNLRILTARDGQIFGARLSRPSQSLIEFPGGVPAAAADGFLWLHAEIQYHEQHVRDTQGLPDQAPRILRTSTGAFYEEALYNVRDPRGDAPAEPHNLPFLSAISVHAGDMGEKIGVLFNDDYSQYDSSKGFVDNVRVAKRILDQLMQSKSLSFTLVIPPGIGGVRIFSAVIAYPT</sequence>
<keyword evidence="3" id="KW-1015">Disulfide bond</keyword>
<gene>
    <name evidence="6" type="ORF">HPHI1048_LOCUS10668</name>
</gene>
<dbReference type="AlphaFoldDB" id="A0A7S0HLW2"/>
<protein>
    <recommendedName>
        <fullName evidence="5">Laminin IV type A domain-containing protein</fullName>
    </recommendedName>
</protein>
<evidence type="ECO:0000259" key="5">
    <source>
        <dbReference type="PROSITE" id="PS51115"/>
    </source>
</evidence>